<comment type="caution">
    <text evidence="2">The sequence shown here is derived from an EMBL/GenBank/DDBJ whole genome shotgun (WGS) entry which is preliminary data.</text>
</comment>
<accession>A0ABS9LAS1</accession>
<organism evidence="2 3">
    <name type="scientific">Arthrobacter hankyongi</name>
    <dbReference type="NCBI Taxonomy" id="2904801"/>
    <lineage>
        <taxon>Bacteria</taxon>
        <taxon>Bacillati</taxon>
        <taxon>Actinomycetota</taxon>
        <taxon>Actinomycetes</taxon>
        <taxon>Micrococcales</taxon>
        <taxon>Micrococcaceae</taxon>
        <taxon>Arthrobacter</taxon>
    </lineage>
</organism>
<feature type="region of interest" description="Disordered" evidence="1">
    <location>
        <begin position="73"/>
        <end position="106"/>
    </location>
</feature>
<dbReference type="RefSeq" id="WP_237823713.1">
    <property type="nucleotide sequence ID" value="NZ_JAKLTQ010000016.1"/>
</dbReference>
<evidence type="ECO:0000256" key="1">
    <source>
        <dbReference type="SAM" id="MobiDB-lite"/>
    </source>
</evidence>
<evidence type="ECO:0000313" key="3">
    <source>
        <dbReference type="Proteomes" id="UP001165368"/>
    </source>
</evidence>
<protein>
    <submittedName>
        <fullName evidence="2">Uncharacterized protein</fullName>
    </submittedName>
</protein>
<dbReference type="EMBL" id="JAKLTQ010000016">
    <property type="protein sequence ID" value="MCG2623750.1"/>
    <property type="molecule type" value="Genomic_DNA"/>
</dbReference>
<proteinExistence type="predicted"/>
<reference evidence="2" key="1">
    <citation type="submission" date="2022-01" db="EMBL/GenBank/DDBJ databases">
        <authorList>
            <person name="Jo J.-H."/>
            <person name="Im W.-T."/>
        </authorList>
    </citation>
    <scope>NUCLEOTIDE SEQUENCE</scope>
    <source>
        <strain evidence="2">I2-34</strain>
    </source>
</reference>
<dbReference type="Proteomes" id="UP001165368">
    <property type="component" value="Unassembled WGS sequence"/>
</dbReference>
<sequence length="315" mass="34003">MQSPDQPVKASLHITIDLDITDAEAMQDYAVAKAQTAEHMAMASANLFGALAISVDPLRIADEVPGVRLLRGKVEPTEGHATPDPGLPGTGSVGREPADTGIGDDPSAALIQASDRVRGLGLEMLGYDGSAPEAERQLSRHRAQMLAGLLWHAAAAMTDELFNDIDLLRGRAPTAADVDDTYVISNLPPQFAHHYDARFAARFLAVCTDLSMNLAAGWKEPSCVAQELAVRCLLADAEFLAEELELDAELPPDWLAMLEESFLRLADSMMLFDPAMDGFENDPGASPEGAPSMKFEDWFKPFSPEHHVPPFAERG</sequence>
<evidence type="ECO:0000313" key="2">
    <source>
        <dbReference type="EMBL" id="MCG2623750.1"/>
    </source>
</evidence>
<keyword evidence="3" id="KW-1185">Reference proteome</keyword>
<gene>
    <name evidence="2" type="ORF">LVY72_17790</name>
</gene>
<name>A0ABS9LAS1_9MICC</name>